<protein>
    <submittedName>
        <fullName evidence="1">Alpha/beta hydrolase</fullName>
    </submittedName>
</protein>
<dbReference type="EMBL" id="JAAIVB010000084">
    <property type="protein sequence ID" value="NEX64653.1"/>
    <property type="molecule type" value="Genomic_DNA"/>
</dbReference>
<dbReference type="Proteomes" id="UP000482155">
    <property type="component" value="Unassembled WGS sequence"/>
</dbReference>
<name>A0A6B3SV19_9BURK</name>
<dbReference type="SUPFAM" id="SSF53474">
    <property type="entry name" value="alpha/beta-Hydrolases"/>
    <property type="match status" value="1"/>
</dbReference>
<accession>A0A6B3SV19</accession>
<gene>
    <name evidence="1" type="ORF">G3574_26545</name>
</gene>
<dbReference type="InterPro" id="IPR029058">
    <property type="entry name" value="AB_hydrolase_fold"/>
</dbReference>
<evidence type="ECO:0000313" key="2">
    <source>
        <dbReference type="Proteomes" id="UP000482155"/>
    </source>
</evidence>
<reference evidence="1 2" key="1">
    <citation type="submission" date="2020-02" db="EMBL/GenBank/DDBJ databases">
        <authorList>
            <person name="Kim M.K."/>
        </authorList>
    </citation>
    <scope>NUCLEOTIDE SEQUENCE [LARGE SCALE GENOMIC DNA]</scope>
    <source>
        <strain evidence="1 2">17J57-3</strain>
    </source>
</reference>
<evidence type="ECO:0000313" key="1">
    <source>
        <dbReference type="EMBL" id="NEX64653.1"/>
    </source>
</evidence>
<keyword evidence="1" id="KW-0378">Hydrolase</keyword>
<dbReference type="Gene3D" id="3.40.50.1820">
    <property type="entry name" value="alpha/beta hydrolase"/>
    <property type="match status" value="1"/>
</dbReference>
<dbReference type="AlphaFoldDB" id="A0A6B3SV19"/>
<sequence length="223" mass="24123">MHITNIQPSSPMLFAFEPMRSMMDFFAGQAVPPQRLPKGDGHSVIVFPGLGASGSATAMLRTRLQQLDYEVHDWEHGINQLPSGDLDLWITQLAIQLQRLAARGGRTVTLVGWSLGGLYARALLERYPACVRQIITLGTPYAELRHGGATPTSRQECEEDAVAAVPAFSIYSKSDGVVAWQGCVPSGLPNHHAIAVDGVSHMGLVHHPEVLLIIAELLASSTR</sequence>
<comment type="caution">
    <text evidence="1">The sequence shown here is derived from an EMBL/GenBank/DDBJ whole genome shotgun (WGS) entry which is preliminary data.</text>
</comment>
<dbReference type="GO" id="GO:0016787">
    <property type="term" value="F:hydrolase activity"/>
    <property type="evidence" value="ECO:0007669"/>
    <property type="project" value="UniProtKB-KW"/>
</dbReference>
<keyword evidence="2" id="KW-1185">Reference proteome</keyword>
<proteinExistence type="predicted"/>
<organism evidence="1 2">
    <name type="scientific">Noviherbaspirillum galbum</name>
    <dbReference type="NCBI Taxonomy" id="2709383"/>
    <lineage>
        <taxon>Bacteria</taxon>
        <taxon>Pseudomonadati</taxon>
        <taxon>Pseudomonadota</taxon>
        <taxon>Betaproteobacteria</taxon>
        <taxon>Burkholderiales</taxon>
        <taxon>Oxalobacteraceae</taxon>
        <taxon>Noviherbaspirillum</taxon>
    </lineage>
</organism>
<dbReference type="Pfam" id="PF02089">
    <property type="entry name" value="Palm_thioest"/>
    <property type="match status" value="1"/>
</dbReference>